<dbReference type="AlphaFoldDB" id="A0A1W1V1G0"/>
<dbReference type="STRING" id="573058.SAMN00017477_1047"/>
<sequence length="80" mass="9298">MGKVKEYVTNRTLYKKIKTFDHKEMDDFLTKVYIEGWNSALKEAEYLGDSPKAKLEKVLNETKGVGPKLKSAILRMWSEE</sequence>
<accession>A0A1W1V1G0</accession>
<keyword evidence="2" id="KW-1185">Reference proteome</keyword>
<organism evidence="1 2">
    <name type="scientific">Peptoniphilus asaccharolyticus DSM 20463</name>
    <dbReference type="NCBI Taxonomy" id="573058"/>
    <lineage>
        <taxon>Bacteria</taxon>
        <taxon>Bacillati</taxon>
        <taxon>Bacillota</taxon>
        <taxon>Tissierellia</taxon>
        <taxon>Tissierellales</taxon>
        <taxon>Peptoniphilaceae</taxon>
        <taxon>Peptoniphilus</taxon>
    </lineage>
</organism>
<dbReference type="RefSeq" id="WP_084230655.1">
    <property type="nucleotide sequence ID" value="NZ_FWWR01000009.1"/>
</dbReference>
<reference evidence="2" key="1">
    <citation type="submission" date="2017-04" db="EMBL/GenBank/DDBJ databases">
        <authorList>
            <person name="Varghese N."/>
            <person name="Submissions S."/>
        </authorList>
    </citation>
    <scope>NUCLEOTIDE SEQUENCE [LARGE SCALE GENOMIC DNA]</scope>
    <source>
        <strain evidence="2">DSM 20463</strain>
    </source>
</reference>
<protein>
    <submittedName>
        <fullName evidence="1">Uncharacterized protein</fullName>
    </submittedName>
</protein>
<gene>
    <name evidence="1" type="ORF">SAMN00017477_1047</name>
</gene>
<dbReference type="Proteomes" id="UP000192368">
    <property type="component" value="Unassembled WGS sequence"/>
</dbReference>
<evidence type="ECO:0000313" key="2">
    <source>
        <dbReference type="Proteomes" id="UP000192368"/>
    </source>
</evidence>
<dbReference type="EMBL" id="FWWR01000009">
    <property type="protein sequence ID" value="SMB87197.1"/>
    <property type="molecule type" value="Genomic_DNA"/>
</dbReference>
<evidence type="ECO:0000313" key="1">
    <source>
        <dbReference type="EMBL" id="SMB87197.1"/>
    </source>
</evidence>
<dbReference type="OrthoDB" id="2056570at2"/>
<proteinExistence type="predicted"/>
<name>A0A1W1V1G0_PEPAS</name>